<dbReference type="PANTHER" id="PTHR35936">
    <property type="entry name" value="MEMBRANE-BOUND LYTIC MUREIN TRANSGLYCOSYLASE F"/>
    <property type="match status" value="1"/>
</dbReference>
<organism evidence="8 9">
    <name type="scientific">Rahnella variigena</name>
    <dbReference type="NCBI Taxonomy" id="574964"/>
    <lineage>
        <taxon>Bacteria</taxon>
        <taxon>Pseudomonadati</taxon>
        <taxon>Pseudomonadota</taxon>
        <taxon>Gammaproteobacteria</taxon>
        <taxon>Enterobacterales</taxon>
        <taxon>Yersiniaceae</taxon>
        <taxon>Rahnella</taxon>
    </lineage>
</organism>
<feature type="chain" id="PRO_5046878215" evidence="5">
    <location>
        <begin position="30"/>
        <end position="266"/>
    </location>
</feature>
<keyword evidence="9" id="KW-1185">Reference proteome</keyword>
<evidence type="ECO:0000313" key="9">
    <source>
        <dbReference type="Proteomes" id="UP000284853"/>
    </source>
</evidence>
<keyword evidence="3 5" id="KW-0732">Signal</keyword>
<dbReference type="SMART" id="SM00062">
    <property type="entry name" value="PBPb"/>
    <property type="match status" value="1"/>
</dbReference>
<comment type="similarity">
    <text evidence="2 4">Belongs to the bacterial solute-binding protein 3 family.</text>
</comment>
<dbReference type="GeneID" id="302710248"/>
<name>A0ABX9PXQ0_9GAMM</name>
<dbReference type="Gene3D" id="3.40.190.10">
    <property type="entry name" value="Periplasmic binding protein-like II"/>
    <property type="match status" value="2"/>
</dbReference>
<feature type="domain" description="Solute-binding protein family 3/N-terminal" evidence="6">
    <location>
        <begin position="42"/>
        <end position="263"/>
    </location>
</feature>
<dbReference type="PROSITE" id="PS01039">
    <property type="entry name" value="SBP_BACTERIAL_3"/>
    <property type="match status" value="1"/>
</dbReference>
<evidence type="ECO:0000256" key="4">
    <source>
        <dbReference type="RuleBase" id="RU003744"/>
    </source>
</evidence>
<comment type="caution">
    <text evidence="8">The sequence shown here is derived from an EMBL/GenBank/DDBJ whole genome shotgun (WGS) entry which is preliminary data.</text>
</comment>
<dbReference type="EMBL" id="NSDJ01000001">
    <property type="protein sequence ID" value="RKF69725.1"/>
    <property type="molecule type" value="Genomic_DNA"/>
</dbReference>
<gene>
    <name evidence="8" type="ORF">CKQ54_15680</name>
</gene>
<evidence type="ECO:0000313" key="8">
    <source>
        <dbReference type="EMBL" id="RKF69725.1"/>
    </source>
</evidence>
<evidence type="ECO:0000259" key="7">
    <source>
        <dbReference type="SMART" id="SM00079"/>
    </source>
</evidence>
<dbReference type="InterPro" id="IPR018313">
    <property type="entry name" value="SBP_3_CS"/>
</dbReference>
<evidence type="ECO:0000256" key="5">
    <source>
        <dbReference type="SAM" id="SignalP"/>
    </source>
</evidence>
<dbReference type="NCBIfam" id="NF008426">
    <property type="entry name" value="PRK11260.1"/>
    <property type="match status" value="1"/>
</dbReference>
<feature type="domain" description="Ionotropic glutamate receptor C-terminal" evidence="7">
    <location>
        <begin position="42"/>
        <end position="262"/>
    </location>
</feature>
<dbReference type="RefSeq" id="WP_120163023.1">
    <property type="nucleotide sequence ID" value="NZ_CACSJK010000001.1"/>
</dbReference>
<dbReference type="PANTHER" id="PTHR35936:SF35">
    <property type="entry name" value="L-CYSTINE-BINDING PROTEIN TCYJ"/>
    <property type="match status" value="1"/>
</dbReference>
<dbReference type="InterPro" id="IPR001320">
    <property type="entry name" value="Iontro_rcpt_C"/>
</dbReference>
<proteinExistence type="inferred from homology"/>
<evidence type="ECO:0000256" key="2">
    <source>
        <dbReference type="ARBA" id="ARBA00010333"/>
    </source>
</evidence>
<dbReference type="Pfam" id="PF00497">
    <property type="entry name" value="SBP_bac_3"/>
    <property type="match status" value="1"/>
</dbReference>
<dbReference type="Proteomes" id="UP000284853">
    <property type="component" value="Unassembled WGS sequence"/>
</dbReference>
<evidence type="ECO:0000259" key="6">
    <source>
        <dbReference type="SMART" id="SM00062"/>
    </source>
</evidence>
<dbReference type="CDD" id="cd13712">
    <property type="entry name" value="PBP2_FliY"/>
    <property type="match status" value="1"/>
</dbReference>
<sequence length="266" mass="28802">MGFSALRRRLVLGAVAVTLSTGLISNSFADEGLLKKVKDRGTLIVGLEGTYPPFSFQGEDGKLTGFEVDFADALAQHMGVKAKLQPTKWDGMLASLESKRIDVVINQVTISPERQKKYDFSTPYTVSGIQALVKKGAESSITKPEDLKGKKVGVGLGTNYEQWLRANVPGVDVRTYDDDPTKYQDLRVGRINAILVDRLAALDLVKKTGDTLAVAGAPFSRQESGVAIRKDNPELLAAINTAIAEMQKDGSLAKISEKWFGADVTK</sequence>
<dbReference type="InterPro" id="IPR001638">
    <property type="entry name" value="Solute-binding_3/MltF_N"/>
</dbReference>
<evidence type="ECO:0000256" key="3">
    <source>
        <dbReference type="ARBA" id="ARBA00022729"/>
    </source>
</evidence>
<dbReference type="SUPFAM" id="SSF53850">
    <property type="entry name" value="Periplasmic binding protein-like II"/>
    <property type="match status" value="1"/>
</dbReference>
<feature type="signal peptide" evidence="5">
    <location>
        <begin position="1"/>
        <end position="29"/>
    </location>
</feature>
<reference evidence="8 9" key="1">
    <citation type="submission" date="2017-08" db="EMBL/GenBank/DDBJ databases">
        <title>Comparative genomics of bacteria isolated from necrotic lesions of AOD affected trees.</title>
        <authorList>
            <person name="Doonan J."/>
            <person name="Denman S."/>
            <person name="Mcdonald J.E."/>
        </authorList>
    </citation>
    <scope>NUCLEOTIDE SEQUENCE [LARGE SCALE GENOMIC DNA]</scope>
    <source>
        <strain evidence="8 9">CIP 105588</strain>
    </source>
</reference>
<protein>
    <submittedName>
        <fullName evidence="8">Cystine ABC transporter substrate-binding protein</fullName>
    </submittedName>
</protein>
<accession>A0ABX9PXQ0</accession>
<comment type="subcellular location">
    <subcellularLocation>
        <location evidence="1">Cell envelope</location>
    </subcellularLocation>
</comment>
<evidence type="ECO:0000256" key="1">
    <source>
        <dbReference type="ARBA" id="ARBA00004196"/>
    </source>
</evidence>
<dbReference type="SMART" id="SM00079">
    <property type="entry name" value="PBPe"/>
    <property type="match status" value="1"/>
</dbReference>